<dbReference type="AlphaFoldDB" id="A0A811PK93"/>
<proteinExistence type="predicted"/>
<feature type="region of interest" description="Disordered" evidence="1">
    <location>
        <begin position="179"/>
        <end position="209"/>
    </location>
</feature>
<comment type="caution">
    <text evidence="2">The sequence shown here is derived from an EMBL/GenBank/DDBJ whole genome shotgun (WGS) entry which is preliminary data.</text>
</comment>
<evidence type="ECO:0000313" key="2">
    <source>
        <dbReference type="EMBL" id="CAD6242701.1"/>
    </source>
</evidence>
<reference evidence="2" key="1">
    <citation type="submission" date="2020-10" db="EMBL/GenBank/DDBJ databases">
        <authorList>
            <person name="Han B."/>
            <person name="Lu T."/>
            <person name="Zhao Q."/>
            <person name="Huang X."/>
            <person name="Zhao Y."/>
        </authorList>
    </citation>
    <scope>NUCLEOTIDE SEQUENCE</scope>
</reference>
<accession>A0A811PK93</accession>
<protein>
    <submittedName>
        <fullName evidence="2">Uncharacterized protein</fullName>
    </submittedName>
</protein>
<name>A0A811PK93_9POAL</name>
<feature type="compositionally biased region" description="Polar residues" evidence="1">
    <location>
        <begin position="198"/>
        <end position="209"/>
    </location>
</feature>
<sequence>MAVETMRGGGGDGRYRGGGRWRGVPVEEALRLRLLLARRLRLPEVAVPWISSWAVTSVARGSGRDGRRGRRKRATPARDAPLGVGPLHLGSSGPHRRWPAPPRWGCLEEDGCSGAGRTDRTLDTNKEIDNAIFKRHRTPTSGQKQYSRPAVFAMSGSGTRTQICRRNRIILSGLLLEKPESPSAKGSEETRLPVASGSVASGTNSTNLV</sequence>
<gene>
    <name evidence="2" type="ORF">NCGR_LOCUS28118</name>
</gene>
<organism evidence="2 3">
    <name type="scientific">Miscanthus lutarioriparius</name>
    <dbReference type="NCBI Taxonomy" id="422564"/>
    <lineage>
        <taxon>Eukaryota</taxon>
        <taxon>Viridiplantae</taxon>
        <taxon>Streptophyta</taxon>
        <taxon>Embryophyta</taxon>
        <taxon>Tracheophyta</taxon>
        <taxon>Spermatophyta</taxon>
        <taxon>Magnoliopsida</taxon>
        <taxon>Liliopsida</taxon>
        <taxon>Poales</taxon>
        <taxon>Poaceae</taxon>
        <taxon>PACMAD clade</taxon>
        <taxon>Panicoideae</taxon>
        <taxon>Andropogonodae</taxon>
        <taxon>Andropogoneae</taxon>
        <taxon>Saccharinae</taxon>
        <taxon>Miscanthus</taxon>
    </lineage>
</organism>
<keyword evidence="3" id="KW-1185">Reference proteome</keyword>
<dbReference type="Proteomes" id="UP000604825">
    <property type="component" value="Unassembled WGS sequence"/>
</dbReference>
<evidence type="ECO:0000256" key="1">
    <source>
        <dbReference type="SAM" id="MobiDB-lite"/>
    </source>
</evidence>
<dbReference type="EMBL" id="CAJGYO010000007">
    <property type="protein sequence ID" value="CAD6242701.1"/>
    <property type="molecule type" value="Genomic_DNA"/>
</dbReference>
<evidence type="ECO:0000313" key="3">
    <source>
        <dbReference type="Proteomes" id="UP000604825"/>
    </source>
</evidence>
<feature type="region of interest" description="Disordered" evidence="1">
    <location>
        <begin position="60"/>
        <end position="97"/>
    </location>
</feature>